<dbReference type="AlphaFoldDB" id="A0AAW1TLC8"/>
<proteinExistence type="predicted"/>
<protein>
    <submittedName>
        <fullName evidence="2">Uncharacterized protein</fullName>
    </submittedName>
</protein>
<reference evidence="2 3" key="1">
    <citation type="journal article" date="2024" name="Nat. Commun.">
        <title>Phylogenomics reveals the evolutionary origins of lichenization in chlorophyte algae.</title>
        <authorList>
            <person name="Puginier C."/>
            <person name="Libourel C."/>
            <person name="Otte J."/>
            <person name="Skaloud P."/>
            <person name="Haon M."/>
            <person name="Grisel S."/>
            <person name="Petersen M."/>
            <person name="Berrin J.G."/>
            <person name="Delaux P.M."/>
            <person name="Dal Grande F."/>
            <person name="Keller J."/>
        </authorList>
    </citation>
    <scope>NUCLEOTIDE SEQUENCE [LARGE SCALE GENOMIC DNA]</scope>
    <source>
        <strain evidence="2 3">SAG 2523</strain>
    </source>
</reference>
<dbReference type="EMBL" id="JALJOV010000010">
    <property type="protein sequence ID" value="KAK9868850.1"/>
    <property type="molecule type" value="Genomic_DNA"/>
</dbReference>
<evidence type="ECO:0000256" key="1">
    <source>
        <dbReference type="SAM" id="MobiDB-lite"/>
    </source>
</evidence>
<sequence>MYNVRTADQKKSSLQKKSSYQCPASCGHASPPELDLSLLRDEVGILLLGDSVDRFVASDICAGQPYLHKEWSQDLDTYAVCRKQNLTVLWQSLIGVHPEGPWYLHDEGTPAERTVQGFEVYQQFTGALPDVVTLSSAFWDIARWTQHLPAIAASDDLTAELLDEFGQHLSNVMAGIEWQAPEALWVFRTTAPPELKNCSDASGINANWRIGKHSHVVDLNAVGRDVARQRGWEAPR</sequence>
<dbReference type="Proteomes" id="UP001485043">
    <property type="component" value="Unassembled WGS sequence"/>
</dbReference>
<gene>
    <name evidence="2" type="ORF">WJX84_008425</name>
</gene>
<feature type="region of interest" description="Disordered" evidence="1">
    <location>
        <begin position="1"/>
        <end position="24"/>
    </location>
</feature>
<organism evidence="2 3">
    <name type="scientific">Apatococcus fuscideae</name>
    <dbReference type="NCBI Taxonomy" id="2026836"/>
    <lineage>
        <taxon>Eukaryota</taxon>
        <taxon>Viridiplantae</taxon>
        <taxon>Chlorophyta</taxon>
        <taxon>core chlorophytes</taxon>
        <taxon>Trebouxiophyceae</taxon>
        <taxon>Chlorellales</taxon>
        <taxon>Chlorellaceae</taxon>
        <taxon>Apatococcus</taxon>
    </lineage>
</organism>
<accession>A0AAW1TLC8</accession>
<evidence type="ECO:0000313" key="2">
    <source>
        <dbReference type="EMBL" id="KAK9868850.1"/>
    </source>
</evidence>
<comment type="caution">
    <text evidence="2">The sequence shown here is derived from an EMBL/GenBank/DDBJ whole genome shotgun (WGS) entry which is preliminary data.</text>
</comment>
<evidence type="ECO:0000313" key="3">
    <source>
        <dbReference type="Proteomes" id="UP001485043"/>
    </source>
</evidence>
<name>A0AAW1TLC8_9CHLO</name>
<keyword evidence="3" id="KW-1185">Reference proteome</keyword>